<evidence type="ECO:0000313" key="4">
    <source>
        <dbReference type="EMBL" id="CAD7652590.1"/>
    </source>
</evidence>
<comment type="similarity">
    <text evidence="1">Belongs to the nuclear import and ribosome assembly adapter family.</text>
</comment>
<dbReference type="InterPro" id="IPR057990">
    <property type="entry name" value="TPR_SYO1"/>
</dbReference>
<keyword evidence="5" id="KW-1185">Reference proteome</keyword>
<dbReference type="InterPro" id="IPR016024">
    <property type="entry name" value="ARM-type_fold"/>
</dbReference>
<sequence>MGKSKRKTRLSSLRHQSWPVLPTGTALVGDNGSDDGIPVPVIGREVVADIRDKLRSHRPADRHLALDMICQSMANFDDTADKDISELIRTVSPMCADRAEKCRLGAADCLWYICVDNHALRHVDVVYKRWLISLEVCVGHELSVYLSSLSDRMCDLMVGADVMTPLMAAFDQYFSAPDWLASSVGAKAHLSAQLKPQIYVNLCRLLTNLCGTSDKALNLFNASNVWQILVTGMKSWNVDSEVAIASAQCLSVAAEENPIPGLKSAENIDFMRDLCLKSPQNSSQMHLSVLTATMAHDMDVVASGAVTTEQVFTLIDTTLSAQCLPQMRELAVNIQQFVDNEKDIDFLRQNYLDVKNAVLAKRVALELVTNMTGADTGTGSSDEGEGMDCDDENMEASDVDDMDSNAGDENDVKPFESTISEELEVIILGKGLLAKIGDHLCPVDEELRDQLMRHSFGAEIVNCVQSIQLCALICVHNLVDCISPAKLPISEQLWKYIYNTVFDNNSGADTDPLVEEATNTIRALIARTPGVAISADDLQKLCIYCQKSRSVGVKCNVINVMSVCGQRSQDMEFVERVAGMLLQGLESERDLRLRAELLDALIDIFSEDLRTDAVALRLDLINRMKGPAVLFRKEASKAPVDSKSSAIISTVKLNVMAFIKYKQKMLSRAGMR</sequence>
<dbReference type="GO" id="GO:0051082">
    <property type="term" value="F:unfolded protein binding"/>
    <property type="evidence" value="ECO:0007669"/>
    <property type="project" value="TreeGrafter"/>
</dbReference>
<name>A0A7R9M3W5_9ACAR</name>
<dbReference type="InterPro" id="IPR052616">
    <property type="entry name" value="SYO1-like"/>
</dbReference>
<dbReference type="EMBL" id="OC920552">
    <property type="protein sequence ID" value="CAD7652590.1"/>
    <property type="molecule type" value="Genomic_DNA"/>
</dbReference>
<reference evidence="4" key="1">
    <citation type="submission" date="2020-11" db="EMBL/GenBank/DDBJ databases">
        <authorList>
            <person name="Tran Van P."/>
        </authorList>
    </citation>
    <scope>NUCLEOTIDE SEQUENCE</scope>
</reference>
<evidence type="ECO:0000259" key="3">
    <source>
        <dbReference type="Pfam" id="PF25567"/>
    </source>
</evidence>
<dbReference type="Proteomes" id="UP000728032">
    <property type="component" value="Unassembled WGS sequence"/>
</dbReference>
<dbReference type="EMBL" id="CAJPVJ010005727">
    <property type="protein sequence ID" value="CAG2169777.1"/>
    <property type="molecule type" value="Genomic_DNA"/>
</dbReference>
<evidence type="ECO:0000256" key="1">
    <source>
        <dbReference type="ARBA" id="ARBA00049983"/>
    </source>
</evidence>
<proteinExistence type="inferred from homology"/>
<feature type="region of interest" description="Disordered" evidence="2">
    <location>
        <begin position="374"/>
        <end position="407"/>
    </location>
</feature>
<evidence type="ECO:0000313" key="5">
    <source>
        <dbReference type="Proteomes" id="UP000728032"/>
    </source>
</evidence>
<dbReference type="PANTHER" id="PTHR13347:SF1">
    <property type="entry name" value="HEAT REPEAT-CONTAINING PROTEIN 3"/>
    <property type="match status" value="1"/>
</dbReference>
<dbReference type="Pfam" id="PF25567">
    <property type="entry name" value="TPR_SYO1"/>
    <property type="match status" value="1"/>
</dbReference>
<feature type="domain" description="SYO1-like TPR repeats" evidence="3">
    <location>
        <begin position="423"/>
        <end position="664"/>
    </location>
</feature>
<dbReference type="Gene3D" id="1.25.10.10">
    <property type="entry name" value="Leucine-rich Repeat Variant"/>
    <property type="match status" value="1"/>
</dbReference>
<feature type="compositionally biased region" description="Acidic residues" evidence="2">
    <location>
        <begin position="382"/>
        <end position="407"/>
    </location>
</feature>
<dbReference type="InterPro" id="IPR011989">
    <property type="entry name" value="ARM-like"/>
</dbReference>
<evidence type="ECO:0000256" key="2">
    <source>
        <dbReference type="SAM" id="MobiDB-lite"/>
    </source>
</evidence>
<dbReference type="GO" id="GO:0042273">
    <property type="term" value="P:ribosomal large subunit biogenesis"/>
    <property type="evidence" value="ECO:0007669"/>
    <property type="project" value="TreeGrafter"/>
</dbReference>
<dbReference type="GO" id="GO:0006606">
    <property type="term" value="P:protein import into nucleus"/>
    <property type="evidence" value="ECO:0007669"/>
    <property type="project" value="TreeGrafter"/>
</dbReference>
<organism evidence="4">
    <name type="scientific">Oppiella nova</name>
    <dbReference type="NCBI Taxonomy" id="334625"/>
    <lineage>
        <taxon>Eukaryota</taxon>
        <taxon>Metazoa</taxon>
        <taxon>Ecdysozoa</taxon>
        <taxon>Arthropoda</taxon>
        <taxon>Chelicerata</taxon>
        <taxon>Arachnida</taxon>
        <taxon>Acari</taxon>
        <taxon>Acariformes</taxon>
        <taxon>Sarcoptiformes</taxon>
        <taxon>Oribatida</taxon>
        <taxon>Brachypylina</taxon>
        <taxon>Oppioidea</taxon>
        <taxon>Oppiidae</taxon>
        <taxon>Oppiella</taxon>
    </lineage>
</organism>
<accession>A0A7R9M3W5</accession>
<dbReference type="AlphaFoldDB" id="A0A7R9M3W5"/>
<dbReference type="SUPFAM" id="SSF48371">
    <property type="entry name" value="ARM repeat"/>
    <property type="match status" value="1"/>
</dbReference>
<dbReference type="PANTHER" id="PTHR13347">
    <property type="entry name" value="HEAT REPEAT-CONTAINING PROTEIN 3"/>
    <property type="match status" value="1"/>
</dbReference>
<protein>
    <recommendedName>
        <fullName evidence="3">SYO1-like TPR repeats domain-containing protein</fullName>
    </recommendedName>
</protein>
<dbReference type="OrthoDB" id="6512561at2759"/>
<gene>
    <name evidence="4" type="ORF">ONB1V03_LOCUS9251</name>
</gene>